<dbReference type="PANTHER" id="PTHR12002">
    <property type="entry name" value="CLAUDIN"/>
    <property type="match status" value="1"/>
</dbReference>
<evidence type="ECO:0000256" key="6">
    <source>
        <dbReference type="ARBA" id="ARBA00022989"/>
    </source>
</evidence>
<evidence type="ECO:0000313" key="9">
    <source>
        <dbReference type="EMBL" id="KAJ3592192.1"/>
    </source>
</evidence>
<evidence type="ECO:0000256" key="2">
    <source>
        <dbReference type="ARBA" id="ARBA00022427"/>
    </source>
</evidence>
<feature type="transmembrane region" description="Helical" evidence="8">
    <location>
        <begin position="6"/>
        <end position="27"/>
    </location>
</feature>
<comment type="caution">
    <text evidence="9">The sequence shown here is derived from an EMBL/GenBank/DDBJ whole genome shotgun (WGS) entry which is preliminary data.</text>
</comment>
<reference evidence="9" key="1">
    <citation type="submission" date="2022-07" db="EMBL/GenBank/DDBJ databases">
        <title>Chromosome-level genome of Muraenolepis orangiensis.</title>
        <authorList>
            <person name="Kim J."/>
        </authorList>
    </citation>
    <scope>NUCLEOTIDE SEQUENCE</scope>
    <source>
        <strain evidence="9">KU_S4_2022</strain>
        <tissue evidence="9">Muscle</tissue>
    </source>
</reference>
<feature type="transmembrane region" description="Helical" evidence="8">
    <location>
        <begin position="120"/>
        <end position="143"/>
    </location>
</feature>
<dbReference type="InterPro" id="IPR004031">
    <property type="entry name" value="PMP22/EMP/MP20/Claudin"/>
</dbReference>
<proteinExistence type="inferred from homology"/>
<dbReference type="EMBL" id="JANIIK010000113">
    <property type="protein sequence ID" value="KAJ3592192.1"/>
    <property type="molecule type" value="Genomic_DNA"/>
</dbReference>
<name>A0A9Q0DPT3_9TELE</name>
<dbReference type="PRINTS" id="PR01077">
    <property type="entry name" value="CLAUDIN"/>
</dbReference>
<keyword evidence="6 8" id="KW-1133">Transmembrane helix</keyword>
<dbReference type="Proteomes" id="UP001148018">
    <property type="component" value="Unassembled WGS sequence"/>
</dbReference>
<evidence type="ECO:0000256" key="1">
    <source>
        <dbReference type="ARBA" id="ARBA00008295"/>
    </source>
</evidence>
<dbReference type="InterPro" id="IPR017974">
    <property type="entry name" value="Claudin_CS"/>
</dbReference>
<organism evidence="9 10">
    <name type="scientific">Muraenolepis orangiensis</name>
    <name type="common">Patagonian moray cod</name>
    <dbReference type="NCBI Taxonomy" id="630683"/>
    <lineage>
        <taxon>Eukaryota</taxon>
        <taxon>Metazoa</taxon>
        <taxon>Chordata</taxon>
        <taxon>Craniata</taxon>
        <taxon>Vertebrata</taxon>
        <taxon>Euteleostomi</taxon>
        <taxon>Actinopterygii</taxon>
        <taxon>Neopterygii</taxon>
        <taxon>Teleostei</taxon>
        <taxon>Neoteleostei</taxon>
        <taxon>Acanthomorphata</taxon>
        <taxon>Zeiogadaria</taxon>
        <taxon>Gadariae</taxon>
        <taxon>Gadiformes</taxon>
        <taxon>Muraenolepidoidei</taxon>
        <taxon>Muraenolepididae</taxon>
        <taxon>Muraenolepis</taxon>
    </lineage>
</organism>
<evidence type="ECO:0000256" key="4">
    <source>
        <dbReference type="ARBA" id="ARBA00022692"/>
    </source>
</evidence>
<evidence type="ECO:0000256" key="5">
    <source>
        <dbReference type="ARBA" id="ARBA00022949"/>
    </source>
</evidence>
<keyword evidence="3 8" id="KW-1003">Cell membrane</keyword>
<keyword evidence="7 8" id="KW-0472">Membrane</keyword>
<dbReference type="GO" id="GO:0005886">
    <property type="term" value="C:plasma membrane"/>
    <property type="evidence" value="ECO:0007669"/>
    <property type="project" value="UniProtKB-SubCell"/>
</dbReference>
<keyword evidence="4 8" id="KW-0812">Transmembrane</keyword>
<comment type="similarity">
    <text evidence="1 8">Belongs to the claudin family.</text>
</comment>
<dbReference type="AlphaFoldDB" id="A0A9Q0DPT3"/>
<dbReference type="OrthoDB" id="8904666at2759"/>
<feature type="transmembrane region" description="Helical" evidence="8">
    <location>
        <begin position="85"/>
        <end position="105"/>
    </location>
</feature>
<keyword evidence="2 8" id="KW-0796">Tight junction</keyword>
<evidence type="ECO:0000313" key="10">
    <source>
        <dbReference type="Proteomes" id="UP001148018"/>
    </source>
</evidence>
<protein>
    <recommendedName>
        <fullName evidence="8">Claudin</fullName>
    </recommendedName>
</protein>
<dbReference type="Pfam" id="PF00822">
    <property type="entry name" value="PMP22_Claudin"/>
    <property type="match status" value="1"/>
</dbReference>
<sequence>MRKSLIQVFGFLISSLGWLFVLCSMAMDFWRISQIGGQAGSFIIKVAWYWSNLWKDCYTDSTAITNCRDFPVLWSVAAYVQGVRGLLMCGLTLGFFAVVFCFTGMECTYIGGGIKTKDKFVLAGSVFHFIGGMSDIAGYCLYINRVARNAFNQNRQPGALRYDLGNPIFLGLVGSFLILAAAYVNGTRTYADPWSRGRSLYTGYYRPSGQYENYLGSSNSSKLSNISQTTPDKLSHRDAFV</sequence>
<dbReference type="GO" id="GO:0005923">
    <property type="term" value="C:bicellular tight junction"/>
    <property type="evidence" value="ECO:0007669"/>
    <property type="project" value="UniProtKB-SubCell"/>
</dbReference>
<dbReference type="InterPro" id="IPR006187">
    <property type="entry name" value="Claudin"/>
</dbReference>
<evidence type="ECO:0000256" key="7">
    <source>
        <dbReference type="ARBA" id="ARBA00023136"/>
    </source>
</evidence>
<keyword evidence="10" id="KW-1185">Reference proteome</keyword>
<feature type="transmembrane region" description="Helical" evidence="8">
    <location>
        <begin position="164"/>
        <end position="184"/>
    </location>
</feature>
<evidence type="ECO:0000256" key="3">
    <source>
        <dbReference type="ARBA" id="ARBA00022475"/>
    </source>
</evidence>
<dbReference type="PROSITE" id="PS01346">
    <property type="entry name" value="CLAUDIN"/>
    <property type="match status" value="1"/>
</dbReference>
<gene>
    <name evidence="9" type="ORF">NHX12_007320</name>
</gene>
<accession>A0A9Q0DPT3</accession>
<keyword evidence="5 8" id="KW-0965">Cell junction</keyword>
<evidence type="ECO:0000256" key="8">
    <source>
        <dbReference type="RuleBase" id="RU060637"/>
    </source>
</evidence>
<dbReference type="Gene3D" id="1.20.140.150">
    <property type="match status" value="1"/>
</dbReference>
<comment type="subcellular location">
    <subcellularLocation>
        <location evidence="8">Cell junction</location>
        <location evidence="8">Tight junction</location>
    </subcellularLocation>
    <subcellularLocation>
        <location evidence="8">Cell membrane</location>
        <topology evidence="8">Multi-pass membrane protein</topology>
    </subcellularLocation>
</comment>
<comment type="function">
    <text evidence="8">Claudins function as major constituents of the tight junction complexes that regulate the permeability of epithelia.</text>
</comment>
<dbReference type="GO" id="GO:0005198">
    <property type="term" value="F:structural molecule activity"/>
    <property type="evidence" value="ECO:0007669"/>
    <property type="project" value="InterPro"/>
</dbReference>